<feature type="transmembrane region" description="Helical" evidence="10">
    <location>
        <begin position="101"/>
        <end position="121"/>
    </location>
</feature>
<reference evidence="13" key="2">
    <citation type="submission" date="2010-02" db="EMBL/GenBank/DDBJ databases">
        <authorList>
            <person name="Genoscope - CEA"/>
        </authorList>
    </citation>
    <scope>NUCLEOTIDE SEQUENCE</scope>
    <source>
        <strain evidence="13">CFBP2957</strain>
        <plasmid evidence="13">RCFBPv3_mp</plasmid>
    </source>
</reference>
<dbReference type="AlphaFoldDB" id="D8P4R6"/>
<dbReference type="Pfam" id="PF00664">
    <property type="entry name" value="ABC_membrane"/>
    <property type="match status" value="1"/>
</dbReference>
<keyword evidence="2" id="KW-0813">Transport</keyword>
<geneLocation type="plasmid" evidence="13">
    <name>RCFBPv3_mp</name>
</geneLocation>
<keyword evidence="6" id="KW-0547">Nucleotide-binding</keyword>
<dbReference type="SMART" id="SM00382">
    <property type="entry name" value="AAA"/>
    <property type="match status" value="1"/>
</dbReference>
<protein>
    <submittedName>
        <fullName evidence="13">Permease and ATP-binding protein of yersiniabactin-iron ABC transporter</fullName>
    </submittedName>
</protein>
<feature type="transmembrane region" description="Helical" evidence="10">
    <location>
        <begin position="205"/>
        <end position="222"/>
    </location>
</feature>
<dbReference type="PROSITE" id="PS00211">
    <property type="entry name" value="ABC_TRANSPORTER_1"/>
    <property type="match status" value="1"/>
</dbReference>
<evidence type="ECO:0000256" key="7">
    <source>
        <dbReference type="ARBA" id="ARBA00022840"/>
    </source>
</evidence>
<dbReference type="InterPro" id="IPR036640">
    <property type="entry name" value="ABC1_TM_sf"/>
</dbReference>
<evidence type="ECO:0000259" key="12">
    <source>
        <dbReference type="PROSITE" id="PS50929"/>
    </source>
</evidence>
<dbReference type="GO" id="GO:0005524">
    <property type="term" value="F:ATP binding"/>
    <property type="evidence" value="ECO:0007669"/>
    <property type="project" value="UniProtKB-KW"/>
</dbReference>
<dbReference type="InterPro" id="IPR003439">
    <property type="entry name" value="ABC_transporter-like_ATP-bd"/>
</dbReference>
<keyword evidence="13" id="KW-0614">Plasmid</keyword>
<evidence type="ECO:0000256" key="10">
    <source>
        <dbReference type="SAM" id="Phobius"/>
    </source>
</evidence>
<evidence type="ECO:0000256" key="9">
    <source>
        <dbReference type="ARBA" id="ARBA00023136"/>
    </source>
</evidence>
<dbReference type="SUPFAM" id="SSF52540">
    <property type="entry name" value="P-loop containing nucleoside triphosphate hydrolases"/>
    <property type="match status" value="1"/>
</dbReference>
<dbReference type="InterPro" id="IPR027417">
    <property type="entry name" value="P-loop_NTPase"/>
</dbReference>
<dbReference type="GO" id="GO:0016887">
    <property type="term" value="F:ATP hydrolysis activity"/>
    <property type="evidence" value="ECO:0007669"/>
    <property type="project" value="InterPro"/>
</dbReference>
<keyword evidence="5 10" id="KW-0812">Transmembrane</keyword>
<dbReference type="GO" id="GO:0034040">
    <property type="term" value="F:ATPase-coupled lipid transmembrane transporter activity"/>
    <property type="evidence" value="ECO:0007669"/>
    <property type="project" value="TreeGrafter"/>
</dbReference>
<keyword evidence="4" id="KW-0997">Cell inner membrane</keyword>
<feature type="domain" description="ABC transmembrane type-1" evidence="12">
    <location>
        <begin position="66"/>
        <end position="348"/>
    </location>
</feature>
<reference evidence="13" key="1">
    <citation type="journal article" date="2010" name="BMC Genomics">
        <title>Genomes of three tomato pathogens within the Ralstonia solanacearum species complex reveal significant evolutionary divergence.</title>
        <authorList>
            <person name="Remenant B."/>
            <person name="Coupat-Goutaland B."/>
            <person name="Guidot A."/>
            <person name="Cellier G."/>
            <person name="Wicker E."/>
            <person name="Allen C."/>
            <person name="Fegan M."/>
            <person name="Pruvost O."/>
            <person name="Elbaz M."/>
            <person name="Calteau A."/>
            <person name="Salvignol G."/>
            <person name="Mornico D."/>
            <person name="Mangenot S."/>
            <person name="Barbe V."/>
            <person name="Medigue C."/>
            <person name="Prior P."/>
        </authorList>
    </citation>
    <scope>NUCLEOTIDE SEQUENCE [LARGE SCALE GENOMIC DNA]</scope>
    <source>
        <strain evidence="13">CFBP2957</strain>
        <plasmid evidence="13">RCFBPv3_mp</plasmid>
    </source>
</reference>
<dbReference type="PATRIC" id="fig|859656.5.peg.4291"/>
<keyword evidence="7 13" id="KW-0067">ATP-binding</keyword>
<dbReference type="GO" id="GO:0140359">
    <property type="term" value="F:ABC-type transporter activity"/>
    <property type="evidence" value="ECO:0007669"/>
    <property type="project" value="InterPro"/>
</dbReference>
<feature type="transmembrane region" description="Helical" evidence="10">
    <location>
        <begin position="292"/>
        <end position="313"/>
    </location>
</feature>
<evidence type="ECO:0000256" key="4">
    <source>
        <dbReference type="ARBA" id="ARBA00022519"/>
    </source>
</evidence>
<dbReference type="SUPFAM" id="SSF90123">
    <property type="entry name" value="ABC transporter transmembrane region"/>
    <property type="match status" value="1"/>
</dbReference>
<accession>D8P4R6</accession>
<feature type="transmembrane region" description="Helical" evidence="10">
    <location>
        <begin position="319"/>
        <end position="342"/>
    </location>
</feature>
<dbReference type="Pfam" id="PF00005">
    <property type="entry name" value="ABC_tran"/>
    <property type="match status" value="1"/>
</dbReference>
<evidence type="ECO:0000256" key="1">
    <source>
        <dbReference type="ARBA" id="ARBA00004651"/>
    </source>
</evidence>
<gene>
    <name evidence="13" type="primary">ybtP</name>
    <name evidence="13" type="ORF">RCFBP_mp20476</name>
</gene>
<dbReference type="InterPro" id="IPR011527">
    <property type="entry name" value="ABC1_TM_dom"/>
</dbReference>
<evidence type="ECO:0000256" key="8">
    <source>
        <dbReference type="ARBA" id="ARBA00022989"/>
    </source>
</evidence>
<evidence type="ECO:0000256" key="6">
    <source>
        <dbReference type="ARBA" id="ARBA00022741"/>
    </source>
</evidence>
<evidence type="ECO:0000256" key="5">
    <source>
        <dbReference type="ARBA" id="ARBA00022692"/>
    </source>
</evidence>
<dbReference type="InterPro" id="IPR017871">
    <property type="entry name" value="ABC_transporter-like_CS"/>
</dbReference>
<proteinExistence type="predicted"/>
<dbReference type="FunFam" id="3.40.50.300:FF:000287">
    <property type="entry name" value="Multidrug ABC transporter ATP-binding protein"/>
    <property type="match status" value="1"/>
</dbReference>
<dbReference type="InterPro" id="IPR039421">
    <property type="entry name" value="Type_1_exporter"/>
</dbReference>
<feature type="domain" description="ABC transporter" evidence="11">
    <location>
        <begin position="379"/>
        <end position="617"/>
    </location>
</feature>
<evidence type="ECO:0000256" key="3">
    <source>
        <dbReference type="ARBA" id="ARBA00022475"/>
    </source>
</evidence>
<dbReference type="Gene3D" id="3.40.50.300">
    <property type="entry name" value="P-loop containing nucleotide triphosphate hydrolases"/>
    <property type="match status" value="1"/>
</dbReference>
<evidence type="ECO:0000259" key="11">
    <source>
        <dbReference type="PROSITE" id="PS50893"/>
    </source>
</evidence>
<dbReference type="PANTHER" id="PTHR24221">
    <property type="entry name" value="ATP-BINDING CASSETTE SUB-FAMILY B"/>
    <property type="match status" value="1"/>
</dbReference>
<evidence type="ECO:0000313" key="13">
    <source>
        <dbReference type="EMBL" id="CBJ53902.1"/>
    </source>
</evidence>
<feature type="transmembrane region" description="Helical" evidence="10">
    <location>
        <begin position="66"/>
        <end position="89"/>
    </location>
</feature>
<organism evidence="13">
    <name type="scientific">Ralstonia solanacearum CFBP2957</name>
    <dbReference type="NCBI Taxonomy" id="859656"/>
    <lineage>
        <taxon>Bacteria</taxon>
        <taxon>Pseudomonadati</taxon>
        <taxon>Pseudomonadota</taxon>
        <taxon>Betaproteobacteria</taxon>
        <taxon>Burkholderiales</taxon>
        <taxon>Burkholderiaceae</taxon>
        <taxon>Ralstonia</taxon>
        <taxon>Ralstonia solanacearum species complex</taxon>
    </lineage>
</organism>
<keyword evidence="9 10" id="KW-0472">Membrane</keyword>
<dbReference type="Gene3D" id="1.20.1560.10">
    <property type="entry name" value="ABC transporter type 1, transmembrane domain"/>
    <property type="match status" value="1"/>
</dbReference>
<dbReference type="PANTHER" id="PTHR24221:SF397">
    <property type="entry name" value="ABC TRANSPORTER, ATP-BINDING TRANSMEMBRANE PROTEIN"/>
    <property type="match status" value="1"/>
</dbReference>
<dbReference type="InterPro" id="IPR003593">
    <property type="entry name" value="AAA+_ATPase"/>
</dbReference>
<keyword evidence="8 10" id="KW-1133">Transmembrane helix</keyword>
<dbReference type="PROSITE" id="PS50893">
    <property type="entry name" value="ABC_TRANSPORTER_2"/>
    <property type="match status" value="1"/>
</dbReference>
<name>D8P4R6_RALSL</name>
<dbReference type="GO" id="GO:0005886">
    <property type="term" value="C:plasma membrane"/>
    <property type="evidence" value="ECO:0007669"/>
    <property type="project" value="UniProtKB-SubCell"/>
</dbReference>
<sequence length="643" mass="69806">MTIDACLLTWRHPHRGSPACRALPHRAPGSRSSGITMPEPSIKDMHAAPQQGAWSIMRPVRGQIRFAMGLASLAALLGLAFLLSLAWIVHRLDARPHAWPAWPVACAFVCLIGSYLARLGAFGQSHRAAFRLEKILRSELTAHLTRVPLGTLQQVGAGALSKVVHDDVKALHIFVADSTPLYARAFVGPACTLAVLLWLDWRFALGAVAVLAIGFGLLRLSMRNAAQMSRLYNAARERVSAAVIEFVQAMPVVRTFDAGYSTFGRYQHALDAYVDVLTRWYRQAGFSARCSFAVLNPLPTLLVLLWLGVALRARGAVDFGTWSAVLLIGTGMAEAMMPMMTLNHMVAKAKLSVARIQQIMALPVLPVPREGRAPADASVAFEHVGFRYAGADTGGAPVLRDVSFHVAPGTKTALVGASGAGKTTAARLIPRFWDADAGRVLVGGIDVRDMTTATLMSQVAFVFQDTFLFADTIANNIRLGSPGSTMDDVVAAAKAAQAHEFILRLPDGYNARAGERGAFLSGGQRQRITIARAVLQNRPILVLDEATAFSDPENEAELMRALARLMHGKTVIMIAHRLSTIRDADQILVFDKGAVIERGRHDALLSMQGVYARLWASHERVQRWVLRGDGQASRPRAELEHAQ</sequence>
<dbReference type="EMBL" id="FP885907">
    <property type="protein sequence ID" value="CBJ53902.1"/>
    <property type="molecule type" value="Genomic_DNA"/>
</dbReference>
<comment type="subcellular location">
    <subcellularLocation>
        <location evidence="1">Cell membrane</location>
        <topology evidence="1">Multi-pass membrane protein</topology>
    </subcellularLocation>
</comment>
<dbReference type="PROSITE" id="PS50929">
    <property type="entry name" value="ABC_TM1F"/>
    <property type="match status" value="1"/>
</dbReference>
<evidence type="ECO:0000256" key="2">
    <source>
        <dbReference type="ARBA" id="ARBA00022448"/>
    </source>
</evidence>
<keyword evidence="3" id="KW-1003">Cell membrane</keyword>
<feature type="transmembrane region" description="Helical" evidence="10">
    <location>
        <begin position="181"/>
        <end position="199"/>
    </location>
</feature>